<dbReference type="AlphaFoldDB" id="A0A8E2ELT5"/>
<name>A0A8E2ELT5_9PEZI</name>
<protein>
    <submittedName>
        <fullName evidence="1">Uncharacterized protein</fullName>
    </submittedName>
</protein>
<evidence type="ECO:0000313" key="1">
    <source>
        <dbReference type="EMBL" id="OCK86153.1"/>
    </source>
</evidence>
<evidence type="ECO:0000313" key="2">
    <source>
        <dbReference type="Proteomes" id="UP000250266"/>
    </source>
</evidence>
<dbReference type="Proteomes" id="UP000250266">
    <property type="component" value="Unassembled WGS sequence"/>
</dbReference>
<gene>
    <name evidence="1" type="ORF">K432DRAFT_143311</name>
</gene>
<dbReference type="EMBL" id="KV744808">
    <property type="protein sequence ID" value="OCK86153.1"/>
    <property type="molecule type" value="Genomic_DNA"/>
</dbReference>
<organism evidence="1 2">
    <name type="scientific">Lepidopterella palustris CBS 459.81</name>
    <dbReference type="NCBI Taxonomy" id="1314670"/>
    <lineage>
        <taxon>Eukaryota</taxon>
        <taxon>Fungi</taxon>
        <taxon>Dikarya</taxon>
        <taxon>Ascomycota</taxon>
        <taxon>Pezizomycotina</taxon>
        <taxon>Dothideomycetes</taxon>
        <taxon>Pleosporomycetidae</taxon>
        <taxon>Mytilinidiales</taxon>
        <taxon>Argynnaceae</taxon>
        <taxon>Lepidopterella</taxon>
    </lineage>
</organism>
<reference evidence="1 2" key="1">
    <citation type="journal article" date="2016" name="Nat. Commun.">
        <title>Ectomycorrhizal ecology is imprinted in the genome of the dominant symbiotic fungus Cenococcum geophilum.</title>
        <authorList>
            <consortium name="DOE Joint Genome Institute"/>
            <person name="Peter M."/>
            <person name="Kohler A."/>
            <person name="Ohm R.A."/>
            <person name="Kuo A."/>
            <person name="Krutzmann J."/>
            <person name="Morin E."/>
            <person name="Arend M."/>
            <person name="Barry K.W."/>
            <person name="Binder M."/>
            <person name="Choi C."/>
            <person name="Clum A."/>
            <person name="Copeland A."/>
            <person name="Grisel N."/>
            <person name="Haridas S."/>
            <person name="Kipfer T."/>
            <person name="LaButti K."/>
            <person name="Lindquist E."/>
            <person name="Lipzen A."/>
            <person name="Maire R."/>
            <person name="Meier B."/>
            <person name="Mihaltcheva S."/>
            <person name="Molinier V."/>
            <person name="Murat C."/>
            <person name="Poggeler S."/>
            <person name="Quandt C.A."/>
            <person name="Sperisen C."/>
            <person name="Tritt A."/>
            <person name="Tisserant E."/>
            <person name="Crous P.W."/>
            <person name="Henrissat B."/>
            <person name="Nehls U."/>
            <person name="Egli S."/>
            <person name="Spatafora J.W."/>
            <person name="Grigoriev I.V."/>
            <person name="Martin F.M."/>
        </authorList>
    </citation>
    <scope>NUCLEOTIDE SEQUENCE [LARGE SCALE GENOMIC DNA]</scope>
    <source>
        <strain evidence="1 2">CBS 459.81</strain>
    </source>
</reference>
<sequence>MRRSAPCTKSPPFRIPVSEISCSPIYHDYMPRCFIQLSASSHDPFPTFALCFQSLDKICSRQQKFLLHQGRNIRLAQYSASIYRRRAQLTVGRSPNTSMRVRFRVGQIFVVNLRPSSHLNTIRKHLPGTDVVGHCHIFCLVRETWHNDLRFSMLQSE</sequence>
<proteinExistence type="predicted"/>
<keyword evidence="2" id="KW-1185">Reference proteome</keyword>
<accession>A0A8E2ELT5</accession>